<evidence type="ECO:0000313" key="3">
    <source>
        <dbReference type="EMBL" id="QKS59342.1"/>
    </source>
</evidence>
<protein>
    <recommendedName>
        <fullName evidence="1">Phage neck terminator protein gp12-like domain-containing protein</fullName>
    </recommendedName>
</protein>
<keyword evidence="5" id="KW-1185">Reference proteome</keyword>
<reference evidence="2 4" key="1">
    <citation type="submission" date="2018-06" db="EMBL/GenBank/DDBJ databases">
        <title>Genomic Encyclopedia of Type Strains, Phase III (KMG-III): the genomes of soil and plant-associated and newly described type strains.</title>
        <authorList>
            <person name="Whitman W."/>
        </authorList>
    </citation>
    <scope>NUCLEOTIDE SEQUENCE [LARGE SCALE GENOMIC DNA]</scope>
    <source>
        <strain evidence="2 4">CECT 7022</strain>
    </source>
</reference>
<dbReference type="OrthoDB" id="2921463at2"/>
<evidence type="ECO:0000313" key="2">
    <source>
        <dbReference type="EMBL" id="PYE52497.1"/>
    </source>
</evidence>
<gene>
    <name evidence="2" type="ORF">DFQ00_101435</name>
    <name evidence="3" type="ORF">HUB98_26155</name>
</gene>
<evidence type="ECO:0000259" key="1">
    <source>
        <dbReference type="Pfam" id="PF23961"/>
    </source>
</evidence>
<name>A0A2V4WV51_PAEBA</name>
<feature type="domain" description="Phage neck terminator protein gp12-like" evidence="1">
    <location>
        <begin position="11"/>
        <end position="158"/>
    </location>
</feature>
<dbReference type="Proteomes" id="UP000509327">
    <property type="component" value="Chromosome"/>
</dbReference>
<accession>A0A2V4WV51</accession>
<dbReference type="NCBIfam" id="NF047498">
    <property type="entry name" value="LIC_12616_fam"/>
    <property type="match status" value="1"/>
</dbReference>
<proteinExistence type="predicted"/>
<dbReference type="InterPro" id="IPR057087">
    <property type="entry name" value="Gp12-like"/>
</dbReference>
<dbReference type="Pfam" id="PF23961">
    <property type="entry name" value="Phage_tail_terminator_9"/>
    <property type="match status" value="1"/>
</dbReference>
<evidence type="ECO:0000313" key="5">
    <source>
        <dbReference type="Proteomes" id="UP000509327"/>
    </source>
</evidence>
<dbReference type="EMBL" id="QJSW01000001">
    <property type="protein sequence ID" value="PYE52497.1"/>
    <property type="molecule type" value="Genomic_DNA"/>
</dbReference>
<organism evidence="2 4">
    <name type="scientific">Paenibacillus barcinonensis</name>
    <dbReference type="NCBI Taxonomy" id="198119"/>
    <lineage>
        <taxon>Bacteria</taxon>
        <taxon>Bacillati</taxon>
        <taxon>Bacillota</taxon>
        <taxon>Bacilli</taxon>
        <taxon>Bacillales</taxon>
        <taxon>Paenibacillaceae</taxon>
        <taxon>Paenibacillus</taxon>
    </lineage>
</organism>
<dbReference type="EMBL" id="CP054614">
    <property type="protein sequence ID" value="QKS59342.1"/>
    <property type="molecule type" value="Genomic_DNA"/>
</dbReference>
<dbReference type="Proteomes" id="UP000247790">
    <property type="component" value="Unassembled WGS sequence"/>
</dbReference>
<evidence type="ECO:0000313" key="4">
    <source>
        <dbReference type="Proteomes" id="UP000247790"/>
    </source>
</evidence>
<dbReference type="AlphaFoldDB" id="A0A2V4WV51"/>
<reference evidence="3 5" key="2">
    <citation type="submission" date="2020-06" db="EMBL/GenBank/DDBJ databases">
        <title>Complete genome of Paenibacillus barcinonensis KACC11450.</title>
        <authorList>
            <person name="Kim M."/>
            <person name="Park Y.-J."/>
            <person name="Shin J.-H."/>
        </authorList>
    </citation>
    <scope>NUCLEOTIDE SEQUENCE [LARGE SCALE GENOMIC DNA]</scope>
    <source>
        <strain evidence="3 5">KACC11450</strain>
    </source>
</reference>
<dbReference type="RefSeq" id="WP_110893668.1">
    <property type="nucleotide sequence ID" value="NZ_CP054614.1"/>
</dbReference>
<sequence>MIQFEAIRKSMIEGLSGALGVRVIEIDGVNKVPPVPFMTYNFSDEGSVRGHMAVTLEGDKMVHSGDVPLSVTFQSYAHDRLGAVVLANRARDWFLTAGHRLLKDEVNTVVVTVGESINNDVQLGNEWERRNGFEIELRTKNVIEENYIPIESVNVEGVEPLG</sequence>